<evidence type="ECO:0000256" key="1">
    <source>
        <dbReference type="SAM" id="MobiDB-lite"/>
    </source>
</evidence>
<feature type="compositionally biased region" description="Basic and acidic residues" evidence="1">
    <location>
        <begin position="152"/>
        <end position="162"/>
    </location>
</feature>
<feature type="compositionally biased region" description="Basic and acidic residues" evidence="1">
    <location>
        <begin position="189"/>
        <end position="201"/>
    </location>
</feature>
<feature type="compositionally biased region" description="Polar residues" evidence="1">
    <location>
        <begin position="1"/>
        <end position="11"/>
    </location>
</feature>
<feature type="region of interest" description="Disordered" evidence="1">
    <location>
        <begin position="1"/>
        <end position="32"/>
    </location>
</feature>
<evidence type="ECO:0000313" key="2">
    <source>
        <dbReference type="EMBL" id="ELK08145.1"/>
    </source>
</evidence>
<keyword evidence="3" id="KW-1185">Reference proteome</keyword>
<dbReference type="Proteomes" id="UP000010552">
    <property type="component" value="Unassembled WGS sequence"/>
</dbReference>
<organism evidence="2 3">
    <name type="scientific">Pteropus alecto</name>
    <name type="common">Black flying fox</name>
    <dbReference type="NCBI Taxonomy" id="9402"/>
    <lineage>
        <taxon>Eukaryota</taxon>
        <taxon>Metazoa</taxon>
        <taxon>Chordata</taxon>
        <taxon>Craniata</taxon>
        <taxon>Vertebrata</taxon>
        <taxon>Euteleostomi</taxon>
        <taxon>Mammalia</taxon>
        <taxon>Eutheria</taxon>
        <taxon>Laurasiatheria</taxon>
        <taxon>Chiroptera</taxon>
        <taxon>Yinpterochiroptera</taxon>
        <taxon>Pteropodoidea</taxon>
        <taxon>Pteropodidae</taxon>
        <taxon>Pteropodinae</taxon>
        <taxon>Pteropus</taxon>
    </lineage>
</organism>
<name>L5K9D8_PTEAL</name>
<sequence length="201" mass="21931">MDKQRQQSAPLSSGHKRPSEREIGVPGSPFPTRRRCFGKVALRLDIRETRASTERRERAARIAAEEGREAGGLGVCGKRESPRKARRARNWALGSGNPRAGHVLLDEGPPTRTRAGPRLTCFAPAPTSSVSGPARRSRLSGNNRMRRRPHGCGRERLPERGRAAARAPDARGSLRGSCRAESPGVPLRARTDGSTRPPRDL</sequence>
<dbReference type="InParanoid" id="L5K9D8"/>
<dbReference type="EMBL" id="KB030915">
    <property type="protein sequence ID" value="ELK08145.1"/>
    <property type="molecule type" value="Genomic_DNA"/>
</dbReference>
<accession>L5K9D8</accession>
<reference evidence="3" key="1">
    <citation type="journal article" date="2013" name="Science">
        <title>Comparative analysis of bat genomes provides insight into the evolution of flight and immunity.</title>
        <authorList>
            <person name="Zhang G."/>
            <person name="Cowled C."/>
            <person name="Shi Z."/>
            <person name="Huang Z."/>
            <person name="Bishop-Lilly K.A."/>
            <person name="Fang X."/>
            <person name="Wynne J.W."/>
            <person name="Xiong Z."/>
            <person name="Baker M.L."/>
            <person name="Zhao W."/>
            <person name="Tachedjian M."/>
            <person name="Zhu Y."/>
            <person name="Zhou P."/>
            <person name="Jiang X."/>
            <person name="Ng J."/>
            <person name="Yang L."/>
            <person name="Wu L."/>
            <person name="Xiao J."/>
            <person name="Feng Y."/>
            <person name="Chen Y."/>
            <person name="Sun X."/>
            <person name="Zhang Y."/>
            <person name="Marsh G.A."/>
            <person name="Crameri G."/>
            <person name="Broder C.C."/>
            <person name="Frey K.G."/>
            <person name="Wang L.F."/>
            <person name="Wang J."/>
        </authorList>
    </citation>
    <scope>NUCLEOTIDE SEQUENCE [LARGE SCALE GENOMIC DNA]</scope>
</reference>
<protein>
    <submittedName>
        <fullName evidence="2">Uncharacterized protein</fullName>
    </submittedName>
</protein>
<evidence type="ECO:0000313" key="3">
    <source>
        <dbReference type="Proteomes" id="UP000010552"/>
    </source>
</evidence>
<gene>
    <name evidence="2" type="ORF">PAL_GLEAN10000804</name>
</gene>
<feature type="region of interest" description="Disordered" evidence="1">
    <location>
        <begin position="100"/>
        <end position="201"/>
    </location>
</feature>
<dbReference type="AlphaFoldDB" id="L5K9D8"/>
<proteinExistence type="predicted"/>